<evidence type="ECO:0000313" key="3">
    <source>
        <dbReference type="Proteomes" id="UP000783287"/>
    </source>
</evidence>
<keyword evidence="1" id="KW-0472">Membrane</keyword>
<evidence type="ECO:0000256" key="1">
    <source>
        <dbReference type="SAM" id="Phobius"/>
    </source>
</evidence>
<dbReference type="SUPFAM" id="SSF103473">
    <property type="entry name" value="MFS general substrate transporter"/>
    <property type="match status" value="1"/>
</dbReference>
<comment type="caution">
    <text evidence="2">The sequence shown here is derived from an EMBL/GenBank/DDBJ whole genome shotgun (WGS) entry which is preliminary data.</text>
</comment>
<evidence type="ECO:0000313" key="2">
    <source>
        <dbReference type="EMBL" id="MCA9382913.1"/>
    </source>
</evidence>
<dbReference type="Proteomes" id="UP000783287">
    <property type="component" value="Unassembled WGS sequence"/>
</dbReference>
<gene>
    <name evidence="2" type="ORF">KC909_00970</name>
</gene>
<feature type="transmembrane region" description="Helical" evidence="1">
    <location>
        <begin position="198"/>
        <end position="219"/>
    </location>
</feature>
<feature type="transmembrane region" description="Helical" evidence="1">
    <location>
        <begin position="125"/>
        <end position="149"/>
    </location>
</feature>
<keyword evidence="1" id="KW-0812">Transmembrane</keyword>
<keyword evidence="1" id="KW-1133">Transmembrane helix</keyword>
<dbReference type="InterPro" id="IPR036259">
    <property type="entry name" value="MFS_trans_sf"/>
</dbReference>
<accession>A0A955L5B7</accession>
<feature type="transmembrane region" description="Helical" evidence="1">
    <location>
        <begin position="6"/>
        <end position="27"/>
    </location>
</feature>
<dbReference type="EMBL" id="JAGQLK010000012">
    <property type="protein sequence ID" value="MCA9382913.1"/>
    <property type="molecule type" value="Genomic_DNA"/>
</dbReference>
<proteinExistence type="predicted"/>
<protein>
    <submittedName>
        <fullName evidence="2">MFS transporter</fullName>
    </submittedName>
</protein>
<feature type="transmembrane region" description="Helical" evidence="1">
    <location>
        <begin position="309"/>
        <end position="335"/>
    </location>
</feature>
<dbReference type="AlphaFoldDB" id="A0A955L5B7"/>
<name>A0A955L5B7_9BACT</name>
<feature type="transmembrane region" description="Helical" evidence="1">
    <location>
        <begin position="169"/>
        <end position="192"/>
    </location>
</feature>
<reference evidence="2" key="1">
    <citation type="submission" date="2020-04" db="EMBL/GenBank/DDBJ databases">
        <authorList>
            <person name="Zhang T."/>
        </authorList>
    </citation>
    <scope>NUCLEOTIDE SEQUENCE</scope>
    <source>
        <strain evidence="2">HKST-UBA14</strain>
    </source>
</reference>
<feature type="transmembrane region" description="Helical" evidence="1">
    <location>
        <begin position="240"/>
        <end position="262"/>
    </location>
</feature>
<feature type="transmembrane region" description="Helical" evidence="1">
    <location>
        <begin position="99"/>
        <end position="119"/>
    </location>
</feature>
<dbReference type="InterPro" id="IPR011701">
    <property type="entry name" value="MFS"/>
</dbReference>
<dbReference type="GO" id="GO:0022857">
    <property type="term" value="F:transmembrane transporter activity"/>
    <property type="evidence" value="ECO:0007669"/>
    <property type="project" value="InterPro"/>
</dbReference>
<feature type="transmembrane region" description="Helical" evidence="1">
    <location>
        <begin position="39"/>
        <end position="56"/>
    </location>
</feature>
<reference evidence="2" key="2">
    <citation type="journal article" date="2021" name="Microbiome">
        <title>Successional dynamics and alternative stable states in a saline activated sludge microbial community over 9 years.</title>
        <authorList>
            <person name="Wang Y."/>
            <person name="Ye J."/>
            <person name="Ju F."/>
            <person name="Liu L."/>
            <person name="Boyd J.A."/>
            <person name="Deng Y."/>
            <person name="Parks D.H."/>
            <person name="Jiang X."/>
            <person name="Yin X."/>
            <person name="Woodcroft B.J."/>
            <person name="Tyson G.W."/>
            <person name="Hugenholtz P."/>
            <person name="Polz M.F."/>
            <person name="Zhang T."/>
        </authorList>
    </citation>
    <scope>NUCLEOTIDE SEQUENCE</scope>
    <source>
        <strain evidence="2">HKST-UBA14</strain>
    </source>
</reference>
<organism evidence="2 3">
    <name type="scientific">Candidatus Dojkabacteria bacterium</name>
    <dbReference type="NCBI Taxonomy" id="2099670"/>
    <lineage>
        <taxon>Bacteria</taxon>
        <taxon>Candidatus Dojkabacteria</taxon>
    </lineage>
</organism>
<sequence length="338" mass="38136">MNDSVYAAVGIYVLLYLGHALSAPFFAKIIAKITTKTSILLGSFLIIVSNIPLIYLESNKSLIFVWLILYISAKNFYFTPYHYYVSRLTTNKHRGKEIGFIRALFLLSSGISPLAVGIVSEEYGLAGMAILFIILMIASLVPLTALDNYKFTFTGQFRNLLSMKTFQKLTKLLSITGLENGINRFWYLYIFLILGESFSFTGTLLTIVVIIGAISSVVLGKIMDNNNRKTFLHFSGYTNAIAWVMRFIVSSVSGIFIAEIFYKLSSYLKDESMETINYDMINHTNHEDILDELVIFREVVVNVALGLSLMMGLIIFEFAGIKATFIYSAFMSLLFTRF</sequence>
<feature type="transmembrane region" description="Helical" evidence="1">
    <location>
        <begin position="62"/>
        <end position="78"/>
    </location>
</feature>
<dbReference type="Pfam" id="PF07690">
    <property type="entry name" value="MFS_1"/>
    <property type="match status" value="1"/>
</dbReference>
<dbReference type="Gene3D" id="1.20.1250.20">
    <property type="entry name" value="MFS general substrate transporter like domains"/>
    <property type="match status" value="1"/>
</dbReference>